<dbReference type="GO" id="GO:0005684">
    <property type="term" value="C:U2-type spliceosomal complex"/>
    <property type="evidence" value="ECO:0007669"/>
    <property type="project" value="TreeGrafter"/>
</dbReference>
<evidence type="ECO:0000256" key="4">
    <source>
        <dbReference type="ARBA" id="ARBA00022884"/>
    </source>
</evidence>
<feature type="domain" description="RRM" evidence="8">
    <location>
        <begin position="283"/>
        <end position="369"/>
    </location>
</feature>
<feature type="region of interest" description="Disordered" evidence="7">
    <location>
        <begin position="537"/>
        <end position="560"/>
    </location>
</feature>
<evidence type="ECO:0000313" key="9">
    <source>
        <dbReference type="EMBL" id="CDW88320.1"/>
    </source>
</evidence>
<dbReference type="PROSITE" id="PS50102">
    <property type="entry name" value="RRM"/>
    <property type="match status" value="1"/>
</dbReference>
<dbReference type="InterPro" id="IPR025640">
    <property type="entry name" value="GYF_2"/>
</dbReference>
<protein>
    <submittedName>
        <fullName evidence="9">Rna binding domain protein</fullName>
    </submittedName>
</protein>
<sequence>MKSLQDNLLEDEKFVWYILAPGTEEKEAEGPISIREIDVKFRTKEIHSSYLVWKEGMPEWKKIYQIEEIQKVLLESTNEVLDNVVEEYVKKFGKKEKKDNNDKEGDQDEQSFEDAENNLNKNAKEADKNDDEDDSGLFYFSKEEKQFKIFDPVTKKWSGQQIKPSQEQIARLRIASEEIKKQEDDFALKIHHEIAGDSDETIHQNQVKDIVSKAAHNALQRISSEGNANNIEMQDSHSNQPLDGTGVKTMTAEELKAKELKRLKKKRYLENKKRKWYQTKVNTFIYIQGLPLDITHEDLKEFFGRCGVIRLDPNTGQEMIKIYKDSDGNPKGDARIGFAMVESLDTAIAMLNDTEFLPGFKITVQPAEFQQKGEEYVPRKKQKIDPLEKLRIKAEQERQLAWDDDMHIHEIGLRIVILEGMFTMEEVEQNSDRTDVFFQELEYEIRSEIENFGAIDKMHFFREHPNGVIKIRFMSSIHADECIKVMNGRFFDGRQLKCYFWDGKTDYRVVKESVEEQNRRIDDFGQWLEEQELAEQEIQNQNNSDGEENTVATQAQSVVD</sequence>
<comment type="similarity">
    <text evidence="1">Belongs to the HTATSF1 family.</text>
</comment>
<gene>
    <name evidence="9" type="primary">Contig13334.g14236</name>
    <name evidence="9" type="ORF">STYLEM_17440</name>
</gene>
<keyword evidence="3" id="KW-0677">Repeat</keyword>
<evidence type="ECO:0000313" key="10">
    <source>
        <dbReference type="Proteomes" id="UP000039865"/>
    </source>
</evidence>
<dbReference type="EMBL" id="CCKQ01016447">
    <property type="protein sequence ID" value="CDW88320.1"/>
    <property type="molecule type" value="Genomic_DNA"/>
</dbReference>
<dbReference type="InterPro" id="IPR000504">
    <property type="entry name" value="RRM_dom"/>
</dbReference>
<evidence type="ECO:0000256" key="6">
    <source>
        <dbReference type="PROSITE-ProRule" id="PRU00176"/>
    </source>
</evidence>
<dbReference type="InterPro" id="IPR034392">
    <property type="entry name" value="TatSF1-like_RRM1"/>
</dbReference>
<dbReference type="CDD" id="cd12281">
    <property type="entry name" value="RRM1_TatSF1_like"/>
    <property type="match status" value="1"/>
</dbReference>
<dbReference type="FunCoup" id="A0A078B112">
    <property type="interactions" value="2"/>
</dbReference>
<name>A0A078B112_STYLE</name>
<dbReference type="OMA" id="KEGMPEW"/>
<evidence type="ECO:0000256" key="5">
    <source>
        <dbReference type="ARBA" id="ARBA00023187"/>
    </source>
</evidence>
<keyword evidence="4 6" id="KW-0694">RNA-binding</keyword>
<dbReference type="PANTHER" id="PTHR15608:SF0">
    <property type="entry name" value="HIV TAT-SPECIFIC FACTOR 1"/>
    <property type="match status" value="1"/>
</dbReference>
<organism evidence="9 10">
    <name type="scientific">Stylonychia lemnae</name>
    <name type="common">Ciliate</name>
    <dbReference type="NCBI Taxonomy" id="5949"/>
    <lineage>
        <taxon>Eukaryota</taxon>
        <taxon>Sar</taxon>
        <taxon>Alveolata</taxon>
        <taxon>Ciliophora</taxon>
        <taxon>Intramacronucleata</taxon>
        <taxon>Spirotrichea</taxon>
        <taxon>Stichotrichia</taxon>
        <taxon>Sporadotrichida</taxon>
        <taxon>Oxytrichidae</taxon>
        <taxon>Stylonychinae</taxon>
        <taxon>Stylonychia</taxon>
    </lineage>
</organism>
<keyword evidence="10" id="KW-1185">Reference proteome</keyword>
<evidence type="ECO:0000259" key="8">
    <source>
        <dbReference type="PROSITE" id="PS50102"/>
    </source>
</evidence>
<dbReference type="GO" id="GO:0003723">
    <property type="term" value="F:RNA binding"/>
    <property type="evidence" value="ECO:0007669"/>
    <property type="project" value="UniProtKB-UniRule"/>
</dbReference>
<accession>A0A078B112</accession>
<dbReference type="Pfam" id="PF14237">
    <property type="entry name" value="GYF_2"/>
    <property type="match status" value="1"/>
</dbReference>
<dbReference type="InParanoid" id="A0A078B112"/>
<dbReference type="SMART" id="SM00360">
    <property type="entry name" value="RRM"/>
    <property type="match status" value="2"/>
</dbReference>
<evidence type="ECO:0000256" key="1">
    <source>
        <dbReference type="ARBA" id="ARBA00007747"/>
    </source>
</evidence>
<dbReference type="SUPFAM" id="SSF54928">
    <property type="entry name" value="RNA-binding domain, RBD"/>
    <property type="match status" value="2"/>
</dbReference>
<keyword evidence="2" id="KW-0507">mRNA processing</keyword>
<evidence type="ECO:0000256" key="2">
    <source>
        <dbReference type="ARBA" id="ARBA00022664"/>
    </source>
</evidence>
<evidence type="ECO:0000256" key="3">
    <source>
        <dbReference type="ARBA" id="ARBA00022737"/>
    </source>
</evidence>
<dbReference type="InterPro" id="IPR012677">
    <property type="entry name" value="Nucleotide-bd_a/b_plait_sf"/>
</dbReference>
<dbReference type="FunFam" id="3.30.70.330:FF:000105">
    <property type="entry name" value="HIV Tat-specific factor 1 homolog"/>
    <property type="match status" value="1"/>
</dbReference>
<reference evidence="9 10" key="1">
    <citation type="submission" date="2014-06" db="EMBL/GenBank/DDBJ databases">
        <authorList>
            <person name="Swart Estienne"/>
        </authorList>
    </citation>
    <scope>NUCLEOTIDE SEQUENCE [LARGE SCALE GENOMIC DNA]</scope>
    <source>
        <strain evidence="9 10">130c</strain>
    </source>
</reference>
<dbReference type="OrthoDB" id="10258585at2759"/>
<evidence type="ECO:0000256" key="7">
    <source>
        <dbReference type="SAM" id="MobiDB-lite"/>
    </source>
</evidence>
<dbReference type="Proteomes" id="UP000039865">
    <property type="component" value="Unassembled WGS sequence"/>
</dbReference>
<dbReference type="GO" id="GO:0000398">
    <property type="term" value="P:mRNA splicing, via spliceosome"/>
    <property type="evidence" value="ECO:0007669"/>
    <property type="project" value="InterPro"/>
</dbReference>
<dbReference type="Gene3D" id="3.30.70.330">
    <property type="match status" value="2"/>
</dbReference>
<dbReference type="AlphaFoldDB" id="A0A078B112"/>
<dbReference type="Pfam" id="PF00076">
    <property type="entry name" value="RRM_1"/>
    <property type="match status" value="1"/>
</dbReference>
<feature type="compositionally biased region" description="Polar residues" evidence="7">
    <location>
        <begin position="550"/>
        <end position="560"/>
    </location>
</feature>
<dbReference type="GO" id="GO:0005686">
    <property type="term" value="C:U2 snRNP"/>
    <property type="evidence" value="ECO:0007669"/>
    <property type="project" value="TreeGrafter"/>
</dbReference>
<dbReference type="InterPro" id="IPR035979">
    <property type="entry name" value="RBD_domain_sf"/>
</dbReference>
<dbReference type="InterPro" id="IPR034393">
    <property type="entry name" value="TatSF1-like"/>
</dbReference>
<keyword evidence="5" id="KW-0508">mRNA splicing</keyword>
<proteinExistence type="inferred from homology"/>
<dbReference type="PANTHER" id="PTHR15608">
    <property type="entry name" value="SPLICING FACTOR U2AF-ASSOCIATED PROTEIN 2"/>
    <property type="match status" value="1"/>
</dbReference>